<gene>
    <name evidence="2" type="ORF">ACFSBW_15415</name>
</gene>
<dbReference type="RefSeq" id="WP_256397014.1">
    <property type="nucleotide sequence ID" value="NZ_JANHDJ010000006.1"/>
</dbReference>
<keyword evidence="1" id="KW-0812">Transmembrane</keyword>
<evidence type="ECO:0000313" key="3">
    <source>
        <dbReference type="Proteomes" id="UP001597052"/>
    </source>
</evidence>
<feature type="transmembrane region" description="Helical" evidence="1">
    <location>
        <begin position="61"/>
        <end position="81"/>
    </location>
</feature>
<name>A0ABD6DEG7_9EURY</name>
<evidence type="ECO:0000256" key="1">
    <source>
        <dbReference type="SAM" id="Phobius"/>
    </source>
</evidence>
<dbReference type="EMBL" id="JBHUDM010000005">
    <property type="protein sequence ID" value="MFD1643261.1"/>
    <property type="molecule type" value="Genomic_DNA"/>
</dbReference>
<sequence length="84" mass="9082">MDDSLLTSYLAVWSKARATLEEQTAHGASLFYSSILFVASLSTLLFVLNIAELVTGTTVTLWIHGLAYLLAGCAGLVGWRYGKL</sequence>
<accession>A0ABD6DEG7</accession>
<evidence type="ECO:0000313" key="2">
    <source>
        <dbReference type="EMBL" id="MFD1643261.1"/>
    </source>
</evidence>
<reference evidence="2 3" key="1">
    <citation type="journal article" date="2019" name="Int. J. Syst. Evol. Microbiol.">
        <title>The Global Catalogue of Microorganisms (GCM) 10K type strain sequencing project: providing services to taxonomists for standard genome sequencing and annotation.</title>
        <authorList>
            <consortium name="The Broad Institute Genomics Platform"/>
            <consortium name="The Broad Institute Genome Sequencing Center for Infectious Disease"/>
            <person name="Wu L."/>
            <person name="Ma J."/>
        </authorList>
    </citation>
    <scope>NUCLEOTIDE SEQUENCE [LARGE SCALE GENOMIC DNA]</scope>
    <source>
        <strain evidence="2 3">CGMCC 1.10593</strain>
    </source>
</reference>
<organism evidence="2 3">
    <name type="scientific">Halohasta litorea</name>
    <dbReference type="NCBI Taxonomy" id="869891"/>
    <lineage>
        <taxon>Archaea</taxon>
        <taxon>Methanobacteriati</taxon>
        <taxon>Methanobacteriota</taxon>
        <taxon>Stenosarchaea group</taxon>
        <taxon>Halobacteria</taxon>
        <taxon>Halobacteriales</taxon>
        <taxon>Haloferacaceae</taxon>
        <taxon>Halohasta</taxon>
    </lineage>
</organism>
<proteinExistence type="predicted"/>
<dbReference type="Proteomes" id="UP001597052">
    <property type="component" value="Unassembled WGS sequence"/>
</dbReference>
<protein>
    <submittedName>
        <fullName evidence="2">Uncharacterized protein</fullName>
    </submittedName>
</protein>
<dbReference type="AlphaFoldDB" id="A0ABD6DEG7"/>
<keyword evidence="1" id="KW-1133">Transmembrane helix</keyword>
<keyword evidence="3" id="KW-1185">Reference proteome</keyword>
<comment type="caution">
    <text evidence="2">The sequence shown here is derived from an EMBL/GenBank/DDBJ whole genome shotgun (WGS) entry which is preliminary data.</text>
</comment>
<keyword evidence="1" id="KW-0472">Membrane</keyword>
<feature type="transmembrane region" description="Helical" evidence="1">
    <location>
        <begin position="30"/>
        <end position="49"/>
    </location>
</feature>